<evidence type="ECO:0000313" key="2">
    <source>
        <dbReference type="Proteomes" id="UP000002730"/>
    </source>
</evidence>
<dbReference type="SMART" id="SM00671">
    <property type="entry name" value="SEL1"/>
    <property type="match status" value="6"/>
</dbReference>
<evidence type="ECO:0000313" key="1">
    <source>
        <dbReference type="EMBL" id="ADL52481.1"/>
    </source>
</evidence>
<organism evidence="1 2">
    <name type="scientific">Clostridium cellulovorans (strain ATCC 35296 / DSM 3052 / OCM 3 / 743B)</name>
    <dbReference type="NCBI Taxonomy" id="573061"/>
    <lineage>
        <taxon>Bacteria</taxon>
        <taxon>Bacillati</taxon>
        <taxon>Bacillota</taxon>
        <taxon>Clostridia</taxon>
        <taxon>Eubacteriales</taxon>
        <taxon>Clostridiaceae</taxon>
        <taxon>Clostridium</taxon>
    </lineage>
</organism>
<keyword evidence="2" id="KW-1185">Reference proteome</keyword>
<sequence>MNFMEKDINNRVFFGKKKSDFGDIRENDDFIDPFGLEKQDIIEEKGNTDPFVKDQFETSFEFKERIEDIGKIILGKAIIEKNKEDKTTGLLAFKVMISKEITIKNRDFDVFYIDTKEEDIDRIFRDSQQITANLIARLKVIDNAAYIDEKRVYLDCEGKLIKVNAVSLRMHIDETIYDFHARIVNLPDINIGVARLIKSKYDIDTEIFPVALYYYKWLDNVEKFENGYLELDRFVSREIYNISSYHDLYGNFEIEDNRVRVARVYMKVKNSKRILEFDLLNSKYIGDIKPGHKDDKETLVELKAKAEAGDVISRVQLGDMYYNGQGVVCNYEEALKYYKKASESGHGRSSYVVGDMYYRGKGVEINTLTALEYFKKAVDENYGEAAFKVATFYLNGKNVSKDNKEAMKWLIKAHELRQNVATYKIASMYFSGIGVEKNLKEAFKWFYIAAERGDIKSAFKVAFMYYKGRGVERDYDEALKWYKVAADNNNVDALYWLGEIYYIGKGIQKNNERAMRYFKKAAALGDTRAKNKIAQIEAKPAMEINAEQEINPN</sequence>
<dbReference type="SUPFAM" id="SSF81901">
    <property type="entry name" value="HCP-like"/>
    <property type="match status" value="2"/>
</dbReference>
<proteinExistence type="predicted"/>
<dbReference type="Gene3D" id="1.25.40.10">
    <property type="entry name" value="Tetratricopeptide repeat domain"/>
    <property type="match status" value="2"/>
</dbReference>
<name>D9SS34_CLOC7</name>
<dbReference type="Proteomes" id="UP000002730">
    <property type="component" value="Chromosome"/>
</dbReference>
<reference evidence="1 2" key="1">
    <citation type="submission" date="2010-08" db="EMBL/GenBank/DDBJ databases">
        <title>Complete sequence of Clostridium cellulovorans 743B.</title>
        <authorList>
            <consortium name="US DOE Joint Genome Institute"/>
            <person name="Lucas S."/>
            <person name="Copeland A."/>
            <person name="Lapidus A."/>
            <person name="Cheng J.-F."/>
            <person name="Bruce D."/>
            <person name="Goodwin L."/>
            <person name="Pitluck S."/>
            <person name="Chertkov O."/>
            <person name="Detter J.C."/>
            <person name="Han C."/>
            <person name="Tapia R."/>
            <person name="Land M."/>
            <person name="Hauser L."/>
            <person name="Chang Y.-J."/>
            <person name="Jeffries C."/>
            <person name="Kyrpides N."/>
            <person name="Ivanova N."/>
            <person name="Mikhailova N."/>
            <person name="Hemme C.L."/>
            <person name="Woyke T."/>
        </authorList>
    </citation>
    <scope>NUCLEOTIDE SEQUENCE [LARGE SCALE GENOMIC DNA]</scope>
    <source>
        <strain evidence="2">ATCC 35296 / DSM 3052 / OCM 3 / 743B</strain>
    </source>
</reference>
<accession>D9SS34</accession>
<gene>
    <name evidence="1" type="ordered locus">Clocel_2784</name>
</gene>
<dbReference type="eggNOG" id="COG0790">
    <property type="taxonomic scope" value="Bacteria"/>
</dbReference>
<dbReference type="InterPro" id="IPR050767">
    <property type="entry name" value="Sel1_AlgK"/>
</dbReference>
<dbReference type="STRING" id="573061.Clocel_2784"/>
<dbReference type="EMBL" id="CP002160">
    <property type="protein sequence ID" value="ADL52481.1"/>
    <property type="molecule type" value="Genomic_DNA"/>
</dbReference>
<dbReference type="PANTHER" id="PTHR11102">
    <property type="entry name" value="SEL-1-LIKE PROTEIN"/>
    <property type="match status" value="1"/>
</dbReference>
<dbReference type="InterPro" id="IPR011990">
    <property type="entry name" value="TPR-like_helical_dom_sf"/>
</dbReference>
<dbReference type="InterPro" id="IPR006597">
    <property type="entry name" value="Sel1-like"/>
</dbReference>
<dbReference type="PANTHER" id="PTHR11102:SF160">
    <property type="entry name" value="ERAD-ASSOCIATED E3 UBIQUITIN-PROTEIN LIGASE COMPONENT HRD3"/>
    <property type="match status" value="1"/>
</dbReference>
<protein>
    <submittedName>
        <fullName evidence="1">Sel1 domain protein repeat-containing protein</fullName>
    </submittedName>
</protein>
<dbReference type="AlphaFoldDB" id="D9SS34"/>
<dbReference type="HOGENOM" id="CLU_492364_0_0_9"/>
<dbReference type="Pfam" id="PF08238">
    <property type="entry name" value="Sel1"/>
    <property type="match status" value="6"/>
</dbReference>
<dbReference type="KEGG" id="ccb:Clocel_2784"/>